<dbReference type="SUPFAM" id="SSF50156">
    <property type="entry name" value="PDZ domain-like"/>
    <property type="match status" value="1"/>
</dbReference>
<sequence length="446" mass="47406">MKKFLMAAVGGTLAGAVLTTQIAGPLIAQGAENNASVYQQLDLFGDVFERIRSQYVEQVEPAELIEAAINGMLTSLDPHSSYLPPEDAADMRVQTRGSFGGLGIEITQENGFVKVVSPMDGTPAEAAGIQSGDFITHVDGESLLGLTTDEAVDLMRGPVGSEIIITVVREGVDEPFDVSIIRDTIKLTAATVRAVGNTAVIRITTFNDQTYPNVADGFETVVEELGGIENLAGVVLDLRNNPGGLLTQAIAVSDAFLEEGEIVSTRGRNPEDTERVNAKPGDITGGKPLVVLINGGSASASEIVAGALKDHHRAIIVGTKSFGKGSVQTVMPLPGDGAMRLTTARYYTPSGRSIQALGVSPDIVVEQPHRDINAEAEEEDDTLFRSEADLRGSLDNDSLTEDEIKLIEEERAAAEEAAKLRDDDFQLSYAIDLIKGVSTIAMEDIR</sequence>
<dbReference type="SMART" id="SM00245">
    <property type="entry name" value="TSPc"/>
    <property type="match status" value="1"/>
</dbReference>
<dbReference type="CDD" id="cd07560">
    <property type="entry name" value="Peptidase_S41_CPP"/>
    <property type="match status" value="1"/>
</dbReference>
<dbReference type="EMBL" id="BROH01000001">
    <property type="protein sequence ID" value="GKY86333.1"/>
    <property type="molecule type" value="Genomic_DNA"/>
</dbReference>
<dbReference type="InterPro" id="IPR029045">
    <property type="entry name" value="ClpP/crotonase-like_dom_sf"/>
</dbReference>
<feature type="domain" description="PDZ" evidence="6">
    <location>
        <begin position="88"/>
        <end position="156"/>
    </location>
</feature>
<dbReference type="InterPro" id="IPR001478">
    <property type="entry name" value="PDZ"/>
</dbReference>
<evidence type="ECO:0000256" key="1">
    <source>
        <dbReference type="ARBA" id="ARBA00009179"/>
    </source>
</evidence>
<comment type="similarity">
    <text evidence="1 5">Belongs to the peptidase S41A family.</text>
</comment>
<dbReference type="Pfam" id="PF03572">
    <property type="entry name" value="Peptidase_S41"/>
    <property type="match status" value="1"/>
</dbReference>
<keyword evidence="8" id="KW-1185">Reference proteome</keyword>
<evidence type="ECO:0000259" key="6">
    <source>
        <dbReference type="PROSITE" id="PS50106"/>
    </source>
</evidence>
<dbReference type="CDD" id="cd06782">
    <property type="entry name" value="cpPDZ_CPP-like"/>
    <property type="match status" value="1"/>
</dbReference>
<accession>A0ABQ5LN00</accession>
<keyword evidence="3 5" id="KW-0378">Hydrolase</keyword>
<dbReference type="Pfam" id="PF22694">
    <property type="entry name" value="CtpB_N-like"/>
    <property type="match status" value="1"/>
</dbReference>
<evidence type="ECO:0000256" key="2">
    <source>
        <dbReference type="ARBA" id="ARBA00022670"/>
    </source>
</evidence>
<dbReference type="PANTHER" id="PTHR32060">
    <property type="entry name" value="TAIL-SPECIFIC PROTEASE"/>
    <property type="match status" value="1"/>
</dbReference>
<dbReference type="InterPro" id="IPR036034">
    <property type="entry name" value="PDZ_sf"/>
</dbReference>
<dbReference type="SUPFAM" id="SSF52096">
    <property type="entry name" value="ClpP/crotonase"/>
    <property type="match status" value="1"/>
</dbReference>
<evidence type="ECO:0000256" key="4">
    <source>
        <dbReference type="ARBA" id="ARBA00022825"/>
    </source>
</evidence>
<dbReference type="PROSITE" id="PS50106">
    <property type="entry name" value="PDZ"/>
    <property type="match status" value="1"/>
</dbReference>
<keyword evidence="4 5" id="KW-0720">Serine protease</keyword>
<dbReference type="Pfam" id="PF17820">
    <property type="entry name" value="PDZ_6"/>
    <property type="match status" value="1"/>
</dbReference>
<dbReference type="RefSeq" id="WP_281840296.1">
    <property type="nucleotide sequence ID" value="NZ_BROH01000001.1"/>
</dbReference>
<dbReference type="SMART" id="SM00228">
    <property type="entry name" value="PDZ"/>
    <property type="match status" value="1"/>
</dbReference>
<dbReference type="InterPro" id="IPR005151">
    <property type="entry name" value="Tail-specific_protease"/>
</dbReference>
<dbReference type="Proteomes" id="UP001144205">
    <property type="component" value="Unassembled WGS sequence"/>
</dbReference>
<dbReference type="Gene3D" id="3.30.750.44">
    <property type="match status" value="1"/>
</dbReference>
<evidence type="ECO:0000256" key="3">
    <source>
        <dbReference type="ARBA" id="ARBA00022801"/>
    </source>
</evidence>
<dbReference type="Gene3D" id="2.30.42.10">
    <property type="match status" value="1"/>
</dbReference>
<evidence type="ECO:0000256" key="5">
    <source>
        <dbReference type="RuleBase" id="RU004404"/>
    </source>
</evidence>
<dbReference type="InterPro" id="IPR004447">
    <property type="entry name" value="Peptidase_S41A"/>
</dbReference>
<gene>
    <name evidence="7" type="primary">ctpA</name>
    <name evidence="7" type="ORF">STA1M1_02020</name>
</gene>
<dbReference type="Gene3D" id="3.90.226.10">
    <property type="entry name" value="2-enoyl-CoA Hydratase, Chain A, domain 1"/>
    <property type="match status" value="1"/>
</dbReference>
<name>A0ABQ5LN00_9RHOB</name>
<protein>
    <submittedName>
        <fullName evidence="7">Peptidase S41</fullName>
    </submittedName>
</protein>
<keyword evidence="2 5" id="KW-0645">Protease</keyword>
<reference evidence="7" key="1">
    <citation type="journal article" date="2023" name="Int. J. Syst. Evol. Microbiol.">
        <title>Sinisalibacter aestuarii sp. nov., isolated from estuarine sediment of the Arakawa River.</title>
        <authorList>
            <person name="Arafat S.T."/>
            <person name="Hirano S."/>
            <person name="Sato A."/>
            <person name="Takeuchi K."/>
            <person name="Yasuda T."/>
            <person name="Terahara T."/>
            <person name="Hamada M."/>
            <person name="Kobayashi T."/>
        </authorList>
    </citation>
    <scope>NUCLEOTIDE SEQUENCE</scope>
    <source>
        <strain evidence="7">B-399</strain>
    </source>
</reference>
<comment type="caution">
    <text evidence="7">The sequence shown here is derived from an EMBL/GenBank/DDBJ whole genome shotgun (WGS) entry which is preliminary data.</text>
</comment>
<dbReference type="NCBIfam" id="TIGR00225">
    <property type="entry name" value="prc"/>
    <property type="match status" value="1"/>
</dbReference>
<proteinExistence type="inferred from homology"/>
<evidence type="ECO:0000313" key="8">
    <source>
        <dbReference type="Proteomes" id="UP001144205"/>
    </source>
</evidence>
<dbReference type="InterPro" id="IPR055210">
    <property type="entry name" value="CtpA/B_N"/>
</dbReference>
<organism evidence="7 8">
    <name type="scientific">Sinisalibacter aestuarii</name>
    <dbReference type="NCBI Taxonomy" id="2949426"/>
    <lineage>
        <taxon>Bacteria</taxon>
        <taxon>Pseudomonadati</taxon>
        <taxon>Pseudomonadota</taxon>
        <taxon>Alphaproteobacteria</taxon>
        <taxon>Rhodobacterales</taxon>
        <taxon>Roseobacteraceae</taxon>
        <taxon>Sinisalibacter</taxon>
    </lineage>
</organism>
<evidence type="ECO:0000313" key="7">
    <source>
        <dbReference type="EMBL" id="GKY86333.1"/>
    </source>
</evidence>
<dbReference type="InterPro" id="IPR041489">
    <property type="entry name" value="PDZ_6"/>
</dbReference>
<dbReference type="PANTHER" id="PTHR32060:SF30">
    <property type="entry name" value="CARBOXY-TERMINAL PROCESSING PROTEASE CTPA"/>
    <property type="match status" value="1"/>
</dbReference>